<evidence type="ECO:0000256" key="1">
    <source>
        <dbReference type="SAM" id="MobiDB-lite"/>
    </source>
</evidence>
<proteinExistence type="predicted"/>
<dbReference type="RefSeq" id="WP_229843354.1">
    <property type="nucleotide sequence ID" value="NZ_BMVO01000001.1"/>
</dbReference>
<gene>
    <name evidence="2" type="ORF">GCM10010346_06740</name>
</gene>
<feature type="region of interest" description="Disordered" evidence="1">
    <location>
        <begin position="1"/>
        <end position="56"/>
    </location>
</feature>
<accession>A0ABQ3DFP3</accession>
<organism evidence="2 3">
    <name type="scientific">Streptomyces chryseus</name>
    <dbReference type="NCBI Taxonomy" id="68186"/>
    <lineage>
        <taxon>Bacteria</taxon>
        <taxon>Bacillati</taxon>
        <taxon>Actinomycetota</taxon>
        <taxon>Actinomycetes</taxon>
        <taxon>Kitasatosporales</taxon>
        <taxon>Streptomycetaceae</taxon>
        <taxon>Streptomyces</taxon>
    </lineage>
</organism>
<dbReference type="Proteomes" id="UP000599437">
    <property type="component" value="Unassembled WGS sequence"/>
</dbReference>
<feature type="compositionally biased region" description="Polar residues" evidence="1">
    <location>
        <begin position="1"/>
        <end position="10"/>
    </location>
</feature>
<dbReference type="EMBL" id="BMVO01000001">
    <property type="protein sequence ID" value="GHA86759.1"/>
    <property type="molecule type" value="Genomic_DNA"/>
</dbReference>
<reference evidence="3" key="1">
    <citation type="journal article" date="2019" name="Int. J. Syst. Evol. Microbiol.">
        <title>The Global Catalogue of Microorganisms (GCM) 10K type strain sequencing project: providing services to taxonomists for standard genome sequencing and annotation.</title>
        <authorList>
            <consortium name="The Broad Institute Genomics Platform"/>
            <consortium name="The Broad Institute Genome Sequencing Center for Infectious Disease"/>
            <person name="Wu L."/>
            <person name="Ma J."/>
        </authorList>
    </citation>
    <scope>NUCLEOTIDE SEQUENCE [LARGE SCALE GENOMIC DNA]</scope>
    <source>
        <strain evidence="3">JCM 4737</strain>
    </source>
</reference>
<keyword evidence="3" id="KW-1185">Reference proteome</keyword>
<protein>
    <submittedName>
        <fullName evidence="2">Uncharacterized protein</fullName>
    </submittedName>
</protein>
<comment type="caution">
    <text evidence="2">The sequence shown here is derived from an EMBL/GenBank/DDBJ whole genome shotgun (WGS) entry which is preliminary data.</text>
</comment>
<evidence type="ECO:0000313" key="2">
    <source>
        <dbReference type="EMBL" id="GHA86759.1"/>
    </source>
</evidence>
<sequence>MPSVCSTQLTGAKKPKEASGLALCSAPPSSGVKPPSIQWPAGTASRARARRPSTARSRWAGVRASILAARALIGTLPR</sequence>
<evidence type="ECO:0000313" key="3">
    <source>
        <dbReference type="Proteomes" id="UP000599437"/>
    </source>
</evidence>
<name>A0ABQ3DFP3_9ACTN</name>